<evidence type="ECO:0000259" key="6">
    <source>
        <dbReference type="SMART" id="SM00574"/>
    </source>
</evidence>
<dbReference type="PANTHER" id="PTHR11850">
    <property type="entry name" value="HOMEOBOX PROTEIN TRANSCRIPTION FACTORS"/>
    <property type="match status" value="1"/>
</dbReference>
<dbReference type="Proteomes" id="UP000585474">
    <property type="component" value="Unassembled WGS sequence"/>
</dbReference>
<gene>
    <name evidence="7" type="ORF">Acr_18g0008780</name>
</gene>
<accession>A0A7J0G7L3</accession>
<sequence>MANQGGEKHMKTNMVSSTGYNCFSHDSISQTHMLNQLQGYEPTPEIYNMATTDPSSAALWKGFFSHNKSSDFTTSDHSLAALDHTPTTTAWHVDDSTLRAQSSKYLSPAQEILSEFCNLGTKQTEQPTPKIKPNKSGTNQLWQDHENTSSSSSKKQSLCNLELLDLQRRKSKLLAMLEEVDRRYRHYCDQMKAVVSSFEEVAARDGSGVLGTGLEGDVEAFPVPEGWDCGGSPTMSIMDSHPWRPQRGLPERSVSVLRAWLFEHFLHP</sequence>
<evidence type="ECO:0000313" key="7">
    <source>
        <dbReference type="EMBL" id="GFZ06708.1"/>
    </source>
</evidence>
<keyword evidence="3" id="KW-0804">Transcription</keyword>
<evidence type="ECO:0000256" key="3">
    <source>
        <dbReference type="ARBA" id="ARBA00023163"/>
    </source>
</evidence>
<protein>
    <submittedName>
        <fullName evidence="7">BEL1-like homeodomain 1</fullName>
    </submittedName>
</protein>
<dbReference type="InterPro" id="IPR050224">
    <property type="entry name" value="TALE_homeobox"/>
</dbReference>
<reference evidence="7 8" key="1">
    <citation type="submission" date="2019-07" db="EMBL/GenBank/DDBJ databases">
        <title>De Novo Assembly of kiwifruit Actinidia rufa.</title>
        <authorList>
            <person name="Sugita-Konishi S."/>
            <person name="Sato K."/>
            <person name="Mori E."/>
            <person name="Abe Y."/>
            <person name="Kisaki G."/>
            <person name="Hamano K."/>
            <person name="Suezawa K."/>
            <person name="Otani M."/>
            <person name="Fukuda T."/>
            <person name="Manabe T."/>
            <person name="Gomi K."/>
            <person name="Tabuchi M."/>
            <person name="Akimitsu K."/>
            <person name="Kataoka I."/>
        </authorList>
    </citation>
    <scope>NUCLEOTIDE SEQUENCE [LARGE SCALE GENOMIC DNA]</scope>
    <source>
        <strain evidence="8">cv. Fuchu</strain>
    </source>
</reference>
<dbReference type="EMBL" id="BJWL01000018">
    <property type="protein sequence ID" value="GFZ06708.1"/>
    <property type="molecule type" value="Genomic_DNA"/>
</dbReference>
<dbReference type="SMART" id="SM00574">
    <property type="entry name" value="POX"/>
    <property type="match status" value="1"/>
</dbReference>
<keyword evidence="8" id="KW-1185">Reference proteome</keyword>
<keyword evidence="1 7" id="KW-0238">DNA-binding</keyword>
<evidence type="ECO:0000256" key="5">
    <source>
        <dbReference type="SAM" id="MobiDB-lite"/>
    </source>
</evidence>
<keyword evidence="2 7" id="KW-0371">Homeobox</keyword>
<comment type="caution">
    <text evidence="7">The sequence shown here is derived from an EMBL/GenBank/DDBJ whole genome shotgun (WGS) entry which is preliminary data.</text>
</comment>
<keyword evidence="4" id="KW-0539">Nucleus</keyword>
<dbReference type="AlphaFoldDB" id="A0A7J0G7L3"/>
<feature type="domain" description="POX" evidence="6">
    <location>
        <begin position="94"/>
        <end position="219"/>
    </location>
</feature>
<evidence type="ECO:0000256" key="2">
    <source>
        <dbReference type="ARBA" id="ARBA00023155"/>
    </source>
</evidence>
<dbReference type="InterPro" id="IPR006563">
    <property type="entry name" value="POX_dom"/>
</dbReference>
<dbReference type="OrthoDB" id="10056939at2759"/>
<evidence type="ECO:0000256" key="4">
    <source>
        <dbReference type="ARBA" id="ARBA00023242"/>
    </source>
</evidence>
<evidence type="ECO:0000256" key="1">
    <source>
        <dbReference type="ARBA" id="ARBA00023125"/>
    </source>
</evidence>
<dbReference type="Pfam" id="PF07526">
    <property type="entry name" value="POX"/>
    <property type="match status" value="1"/>
</dbReference>
<proteinExistence type="predicted"/>
<organism evidence="7 8">
    <name type="scientific">Actinidia rufa</name>
    <dbReference type="NCBI Taxonomy" id="165716"/>
    <lineage>
        <taxon>Eukaryota</taxon>
        <taxon>Viridiplantae</taxon>
        <taxon>Streptophyta</taxon>
        <taxon>Embryophyta</taxon>
        <taxon>Tracheophyta</taxon>
        <taxon>Spermatophyta</taxon>
        <taxon>Magnoliopsida</taxon>
        <taxon>eudicotyledons</taxon>
        <taxon>Gunneridae</taxon>
        <taxon>Pentapetalae</taxon>
        <taxon>asterids</taxon>
        <taxon>Ericales</taxon>
        <taxon>Actinidiaceae</taxon>
        <taxon>Actinidia</taxon>
    </lineage>
</organism>
<evidence type="ECO:0000313" key="8">
    <source>
        <dbReference type="Proteomes" id="UP000585474"/>
    </source>
</evidence>
<feature type="region of interest" description="Disordered" evidence="5">
    <location>
        <begin position="123"/>
        <end position="154"/>
    </location>
</feature>
<name>A0A7J0G7L3_9ERIC</name>
<dbReference type="GO" id="GO:0003677">
    <property type="term" value="F:DNA binding"/>
    <property type="evidence" value="ECO:0007669"/>
    <property type="project" value="UniProtKB-KW"/>
</dbReference>